<protein>
    <recommendedName>
        <fullName evidence="2">Peptidase M56 domain-containing protein</fullName>
    </recommendedName>
</protein>
<feature type="transmembrane region" description="Helical" evidence="1">
    <location>
        <begin position="41"/>
        <end position="65"/>
    </location>
</feature>
<dbReference type="Pfam" id="PF05569">
    <property type="entry name" value="Peptidase_M56"/>
    <property type="match status" value="1"/>
</dbReference>
<sequence>MATIIFTSLLQSLWLGLLLAATTAMVLLVTRNSKPQFRYILLTACLFLFAVVMAIVILAGVSHLLTAGAQCVAESGTPVPAANPLSHTMLFSLTGIPFVTALIQYASYIAWIWLAIVIAKTLQMTAGLYRLTYMRRKEVFVAGKWWEEKVVALSGQLGIDRKVNILQSGLANAPMVIGYLKPLILLPVGLINHLPAAEVEAIICHELAHIRRKDYLVNLFQTVMEVLFFFNPAVLWLNQLIRKERENCCDDIAMAANVSIQDYLSALVACREYQLGVYNSCALAFAGNKNDLTQRVKRLIGQNKKNTAGRLFLALLAIATLALALAFSLPDGLGKHTTRIRIETPEMKKEIETIDMPVAADNSKCSNEAEPIAHANDQTALEVAPVALAVPATEKEAFSEADGDKMNEELRTDRIISSTVNTSYELDEHKLVVNSITQPIAIHK</sequence>
<keyword evidence="1" id="KW-0472">Membrane</keyword>
<evidence type="ECO:0000259" key="2">
    <source>
        <dbReference type="Pfam" id="PF05569"/>
    </source>
</evidence>
<dbReference type="CDD" id="cd07341">
    <property type="entry name" value="M56_BlaR1_MecR1_like"/>
    <property type="match status" value="1"/>
</dbReference>
<dbReference type="RefSeq" id="WP_105038878.1">
    <property type="nucleotide sequence ID" value="NZ_PPSL01000002.1"/>
</dbReference>
<proteinExistence type="predicted"/>
<gene>
    <name evidence="3" type="ORF">CJD36_009425</name>
</gene>
<feature type="transmembrane region" description="Helical" evidence="1">
    <location>
        <begin position="12"/>
        <end position="29"/>
    </location>
</feature>
<keyword evidence="4" id="KW-1185">Reference proteome</keyword>
<dbReference type="Gene3D" id="3.30.2010.10">
    <property type="entry name" value="Metalloproteases ('zincins'), catalytic domain"/>
    <property type="match status" value="1"/>
</dbReference>
<dbReference type="OrthoDB" id="15218at2"/>
<dbReference type="Proteomes" id="UP000239872">
    <property type="component" value="Unassembled WGS sequence"/>
</dbReference>
<keyword evidence="1" id="KW-0812">Transmembrane</keyword>
<comment type="caution">
    <text evidence="3">The sequence shown here is derived from an EMBL/GenBank/DDBJ whole genome shotgun (WGS) entry which is preliminary data.</text>
</comment>
<evidence type="ECO:0000313" key="4">
    <source>
        <dbReference type="Proteomes" id="UP000239872"/>
    </source>
</evidence>
<evidence type="ECO:0000313" key="3">
    <source>
        <dbReference type="EMBL" id="PQJ11999.1"/>
    </source>
</evidence>
<dbReference type="PANTHER" id="PTHR34978:SF3">
    <property type="entry name" value="SLR0241 PROTEIN"/>
    <property type="match status" value="1"/>
</dbReference>
<feature type="transmembrane region" description="Helical" evidence="1">
    <location>
        <begin position="311"/>
        <end position="329"/>
    </location>
</feature>
<dbReference type="EMBL" id="PPSL01000002">
    <property type="protein sequence ID" value="PQJ11999.1"/>
    <property type="molecule type" value="Genomic_DNA"/>
</dbReference>
<organism evidence="3 4">
    <name type="scientific">Flavipsychrobacter stenotrophus</name>
    <dbReference type="NCBI Taxonomy" id="2077091"/>
    <lineage>
        <taxon>Bacteria</taxon>
        <taxon>Pseudomonadati</taxon>
        <taxon>Bacteroidota</taxon>
        <taxon>Chitinophagia</taxon>
        <taxon>Chitinophagales</taxon>
        <taxon>Chitinophagaceae</taxon>
        <taxon>Flavipsychrobacter</taxon>
    </lineage>
</organism>
<feature type="domain" description="Peptidase M56" evidence="2">
    <location>
        <begin position="31"/>
        <end position="298"/>
    </location>
</feature>
<dbReference type="AlphaFoldDB" id="A0A2S7SYJ6"/>
<dbReference type="InterPro" id="IPR052173">
    <property type="entry name" value="Beta-lactam_resp_regulator"/>
</dbReference>
<dbReference type="PANTHER" id="PTHR34978">
    <property type="entry name" value="POSSIBLE SENSOR-TRANSDUCER PROTEIN BLAR"/>
    <property type="match status" value="1"/>
</dbReference>
<reference evidence="3 4" key="1">
    <citation type="submission" date="2018-01" db="EMBL/GenBank/DDBJ databases">
        <title>A novel member of the phylum Bacteroidetes isolated from glacier ice.</title>
        <authorList>
            <person name="Liu Q."/>
            <person name="Xin Y.-H."/>
        </authorList>
    </citation>
    <scope>NUCLEOTIDE SEQUENCE [LARGE SCALE GENOMIC DNA]</scope>
    <source>
        <strain evidence="3 4">RB1R16</strain>
    </source>
</reference>
<name>A0A2S7SYJ6_9BACT</name>
<dbReference type="InterPro" id="IPR008756">
    <property type="entry name" value="Peptidase_M56"/>
</dbReference>
<keyword evidence="1" id="KW-1133">Transmembrane helix</keyword>
<evidence type="ECO:0000256" key="1">
    <source>
        <dbReference type="SAM" id="Phobius"/>
    </source>
</evidence>
<accession>A0A2S7SYJ6</accession>
<feature type="transmembrane region" description="Helical" evidence="1">
    <location>
        <begin position="215"/>
        <end position="237"/>
    </location>
</feature>